<name>A0A0D2NS09_HYPSF</name>
<reference evidence="3" key="1">
    <citation type="submission" date="2014-04" db="EMBL/GenBank/DDBJ databases">
        <title>Evolutionary Origins and Diversification of the Mycorrhizal Mutualists.</title>
        <authorList>
            <consortium name="DOE Joint Genome Institute"/>
            <consortium name="Mycorrhizal Genomics Consortium"/>
            <person name="Kohler A."/>
            <person name="Kuo A."/>
            <person name="Nagy L.G."/>
            <person name="Floudas D."/>
            <person name="Copeland A."/>
            <person name="Barry K.W."/>
            <person name="Cichocki N."/>
            <person name="Veneault-Fourrey C."/>
            <person name="LaButti K."/>
            <person name="Lindquist E.A."/>
            <person name="Lipzen A."/>
            <person name="Lundell T."/>
            <person name="Morin E."/>
            <person name="Murat C."/>
            <person name="Riley R."/>
            <person name="Ohm R."/>
            <person name="Sun H."/>
            <person name="Tunlid A."/>
            <person name="Henrissat B."/>
            <person name="Grigoriev I.V."/>
            <person name="Hibbett D.S."/>
            <person name="Martin F."/>
        </authorList>
    </citation>
    <scope>NUCLEOTIDE SEQUENCE [LARGE SCALE GENOMIC DNA]</scope>
    <source>
        <strain evidence="3">FD-334 SS-4</strain>
    </source>
</reference>
<evidence type="ECO:0000313" key="3">
    <source>
        <dbReference type="Proteomes" id="UP000054270"/>
    </source>
</evidence>
<accession>A0A0D2NS09</accession>
<feature type="region of interest" description="Disordered" evidence="1">
    <location>
        <begin position="1"/>
        <end position="21"/>
    </location>
</feature>
<evidence type="ECO:0000256" key="1">
    <source>
        <dbReference type="SAM" id="MobiDB-lite"/>
    </source>
</evidence>
<dbReference type="EMBL" id="KN817557">
    <property type="protein sequence ID" value="KJA21594.1"/>
    <property type="molecule type" value="Genomic_DNA"/>
</dbReference>
<organism evidence="2 3">
    <name type="scientific">Hypholoma sublateritium (strain FD-334 SS-4)</name>
    <dbReference type="NCBI Taxonomy" id="945553"/>
    <lineage>
        <taxon>Eukaryota</taxon>
        <taxon>Fungi</taxon>
        <taxon>Dikarya</taxon>
        <taxon>Basidiomycota</taxon>
        <taxon>Agaricomycotina</taxon>
        <taxon>Agaricomycetes</taxon>
        <taxon>Agaricomycetidae</taxon>
        <taxon>Agaricales</taxon>
        <taxon>Agaricineae</taxon>
        <taxon>Strophariaceae</taxon>
        <taxon>Hypholoma</taxon>
    </lineage>
</organism>
<keyword evidence="3" id="KW-1185">Reference proteome</keyword>
<protein>
    <submittedName>
        <fullName evidence="2">Uncharacterized protein</fullName>
    </submittedName>
</protein>
<proteinExistence type="predicted"/>
<gene>
    <name evidence="2" type="ORF">HYPSUDRAFT_41998</name>
</gene>
<evidence type="ECO:0000313" key="2">
    <source>
        <dbReference type="EMBL" id="KJA21594.1"/>
    </source>
</evidence>
<sequence>MRSSAAGCSSPLIGPQGVWSDAAASSGETSAASYDDRGGYITSAPGALSLRSTNWGQRAAPGQSLCAGDRKNAAASLTERRSRLILVAARRCTARANTHAHPRTCLVVCACGVADGSPR</sequence>
<dbReference type="Proteomes" id="UP000054270">
    <property type="component" value="Unassembled WGS sequence"/>
</dbReference>
<dbReference type="AlphaFoldDB" id="A0A0D2NS09"/>